<evidence type="ECO:0000313" key="2">
    <source>
        <dbReference type="EMBL" id="KAG0526520.1"/>
    </source>
</evidence>
<reference evidence="2" key="1">
    <citation type="journal article" date="2019" name="BMC Genomics">
        <title>A new reference genome for Sorghum bicolor reveals high levels of sequence similarity between sweet and grain genotypes: implications for the genetics of sugar metabolism.</title>
        <authorList>
            <person name="Cooper E.A."/>
            <person name="Brenton Z.W."/>
            <person name="Flinn B.S."/>
            <person name="Jenkins J."/>
            <person name="Shu S."/>
            <person name="Flowers D."/>
            <person name="Luo F."/>
            <person name="Wang Y."/>
            <person name="Xia P."/>
            <person name="Barry K."/>
            <person name="Daum C."/>
            <person name="Lipzen A."/>
            <person name="Yoshinaga Y."/>
            <person name="Schmutz J."/>
            <person name="Saski C."/>
            <person name="Vermerris W."/>
            <person name="Kresovich S."/>
        </authorList>
    </citation>
    <scope>NUCLEOTIDE SEQUENCE</scope>
</reference>
<organism evidence="2 3">
    <name type="scientific">Sorghum bicolor</name>
    <name type="common">Sorghum</name>
    <name type="synonym">Sorghum vulgare</name>
    <dbReference type="NCBI Taxonomy" id="4558"/>
    <lineage>
        <taxon>Eukaryota</taxon>
        <taxon>Viridiplantae</taxon>
        <taxon>Streptophyta</taxon>
        <taxon>Embryophyta</taxon>
        <taxon>Tracheophyta</taxon>
        <taxon>Spermatophyta</taxon>
        <taxon>Magnoliopsida</taxon>
        <taxon>Liliopsida</taxon>
        <taxon>Poales</taxon>
        <taxon>Poaceae</taxon>
        <taxon>PACMAD clade</taxon>
        <taxon>Panicoideae</taxon>
        <taxon>Andropogonodae</taxon>
        <taxon>Andropogoneae</taxon>
        <taxon>Sorghinae</taxon>
        <taxon>Sorghum</taxon>
    </lineage>
</organism>
<sequence>MLATPIPSPHVGDRHLLCASKLRPSCTGKLRSLNVDELCPFARRTSSAHFALMSSAPSCVSKHRPLNASTTPVHHRPLPPQCVGDTPVPPPHW</sequence>
<evidence type="ECO:0000313" key="3">
    <source>
        <dbReference type="Proteomes" id="UP000807115"/>
    </source>
</evidence>
<protein>
    <submittedName>
        <fullName evidence="2">Uncharacterized protein</fullName>
    </submittedName>
</protein>
<gene>
    <name evidence="2" type="ORF">BDA96_06G152800</name>
</gene>
<evidence type="ECO:0000256" key="1">
    <source>
        <dbReference type="SAM" id="MobiDB-lite"/>
    </source>
</evidence>
<accession>A0A921QSR8</accession>
<proteinExistence type="predicted"/>
<name>A0A921QSR8_SORBI</name>
<reference evidence="2" key="2">
    <citation type="submission" date="2020-10" db="EMBL/GenBank/DDBJ databases">
        <authorList>
            <person name="Cooper E.A."/>
            <person name="Brenton Z.W."/>
            <person name="Flinn B.S."/>
            <person name="Jenkins J."/>
            <person name="Shu S."/>
            <person name="Flowers D."/>
            <person name="Luo F."/>
            <person name="Wang Y."/>
            <person name="Xia P."/>
            <person name="Barry K."/>
            <person name="Daum C."/>
            <person name="Lipzen A."/>
            <person name="Yoshinaga Y."/>
            <person name="Schmutz J."/>
            <person name="Saski C."/>
            <person name="Vermerris W."/>
            <person name="Kresovich S."/>
        </authorList>
    </citation>
    <scope>NUCLEOTIDE SEQUENCE</scope>
</reference>
<comment type="caution">
    <text evidence="2">The sequence shown here is derived from an EMBL/GenBank/DDBJ whole genome shotgun (WGS) entry which is preliminary data.</text>
</comment>
<feature type="region of interest" description="Disordered" evidence="1">
    <location>
        <begin position="69"/>
        <end position="93"/>
    </location>
</feature>
<dbReference type="AlphaFoldDB" id="A0A921QSR8"/>
<dbReference type="Proteomes" id="UP000807115">
    <property type="component" value="Chromosome 6"/>
</dbReference>
<dbReference type="EMBL" id="CM027685">
    <property type="protein sequence ID" value="KAG0526520.1"/>
    <property type="molecule type" value="Genomic_DNA"/>
</dbReference>